<keyword evidence="3" id="KW-1185">Reference proteome</keyword>
<dbReference type="InterPro" id="IPR008023">
    <property type="entry name" value="DUF748"/>
</dbReference>
<keyword evidence="1" id="KW-1133">Transmembrane helix</keyword>
<keyword evidence="1" id="KW-0812">Transmembrane</keyword>
<keyword evidence="1" id="KW-0472">Membrane</keyword>
<feature type="transmembrane region" description="Helical" evidence="1">
    <location>
        <begin position="6"/>
        <end position="26"/>
    </location>
</feature>
<comment type="caution">
    <text evidence="2">The sequence shown here is derived from an EMBL/GenBank/DDBJ whole genome shotgun (WGS) entry which is preliminary data.</text>
</comment>
<reference evidence="2 3" key="1">
    <citation type="submission" date="2018-06" db="EMBL/GenBank/DDBJ databases">
        <title>Chryseolinea flavus sp. nov., a member of the phylum Bacteroidetes isolated from soil.</title>
        <authorList>
            <person name="Li Y."/>
            <person name="Wang J."/>
        </authorList>
    </citation>
    <scope>NUCLEOTIDE SEQUENCE [LARGE SCALE GENOMIC DNA]</scope>
    <source>
        <strain evidence="2 3">SDU1-6</strain>
    </source>
</reference>
<evidence type="ECO:0008006" key="4">
    <source>
        <dbReference type="Google" id="ProtNLM"/>
    </source>
</evidence>
<dbReference type="OrthoDB" id="9806239at2"/>
<gene>
    <name evidence="2" type="ORF">DQQ10_21390</name>
</gene>
<evidence type="ECO:0000313" key="2">
    <source>
        <dbReference type="EMBL" id="RAV98860.1"/>
    </source>
</evidence>
<dbReference type="EMBL" id="QMFY01000014">
    <property type="protein sequence ID" value="RAV98860.1"/>
    <property type="molecule type" value="Genomic_DNA"/>
</dbReference>
<evidence type="ECO:0000256" key="1">
    <source>
        <dbReference type="SAM" id="Phobius"/>
    </source>
</evidence>
<dbReference type="Pfam" id="PF05359">
    <property type="entry name" value="DUF748"/>
    <property type="match status" value="1"/>
</dbReference>
<dbReference type="Proteomes" id="UP000251889">
    <property type="component" value="Unassembled WGS sequence"/>
</dbReference>
<name>A0A364XWU8_9BACT</name>
<protein>
    <recommendedName>
        <fullName evidence="4">DUF748 domain-containing protein</fullName>
    </recommendedName>
</protein>
<sequence>MDGTLLAVIISVSLLILMLLTLPFIAKAIIKAKLHKIENYDGVVDDIKLNIFSSNFTLIGLDFSLRPQAKDQTITEIHIPCIYGSYNLGSLLRKKMEIRITLSAPTLIIQDNSSSDATEVSSNSGEINIHDHLVNFIPFKINIEIENGTVRYQKTSIPFDISLNNITVSIAEFSNYANQSEPCEIKASAFLDQGTIALACKLHPMEFKLSCHAIFEVKTIDLTAFNQAIKKYGKLDLNSGQMDLFGQLSVHDNLIHGHINPVLYNLDFISVQDKTDTLMNKVWERIVAGGVHLLLNKRDGKLATTVPIDGDLDDPAFNVKAAISGLFRNAFVKALTPTWDDVFIETPLSRGVRKVAGKILNTFSRNNKNLRNEVSE</sequence>
<evidence type="ECO:0000313" key="3">
    <source>
        <dbReference type="Proteomes" id="UP000251889"/>
    </source>
</evidence>
<dbReference type="RefSeq" id="WP_112748969.1">
    <property type="nucleotide sequence ID" value="NZ_QMFY01000014.1"/>
</dbReference>
<organism evidence="2 3">
    <name type="scientific">Pseudochryseolinea flava</name>
    <dbReference type="NCBI Taxonomy" id="2059302"/>
    <lineage>
        <taxon>Bacteria</taxon>
        <taxon>Pseudomonadati</taxon>
        <taxon>Bacteroidota</taxon>
        <taxon>Cytophagia</taxon>
        <taxon>Cytophagales</taxon>
        <taxon>Fulvivirgaceae</taxon>
        <taxon>Pseudochryseolinea</taxon>
    </lineage>
</organism>
<accession>A0A364XWU8</accession>
<proteinExistence type="predicted"/>
<dbReference type="AlphaFoldDB" id="A0A364XWU8"/>